<dbReference type="GO" id="GO:0006741">
    <property type="term" value="P:NADP+ biosynthetic process"/>
    <property type="evidence" value="ECO:0007669"/>
    <property type="project" value="InterPro"/>
</dbReference>
<dbReference type="Pfam" id="PF20143">
    <property type="entry name" value="NAD_kinase_C"/>
    <property type="match status" value="1"/>
</dbReference>
<dbReference type="InterPro" id="IPR017437">
    <property type="entry name" value="ATP-NAD_kinase_PpnK-typ_C"/>
</dbReference>
<dbReference type="Pfam" id="PF01513">
    <property type="entry name" value="NAD_kinase"/>
    <property type="match status" value="1"/>
</dbReference>
<keyword evidence="3" id="KW-0547">Nucleotide-binding</keyword>
<dbReference type="PANTHER" id="PTHR20275:SF6">
    <property type="entry name" value="NAD KINASE 2, CHLOROPLASTIC"/>
    <property type="match status" value="1"/>
</dbReference>
<dbReference type="SUPFAM" id="SSF111331">
    <property type="entry name" value="NAD kinase/diacylglycerol kinase-like"/>
    <property type="match status" value="1"/>
</dbReference>
<evidence type="ECO:0000313" key="9">
    <source>
        <dbReference type="EMBL" id="KAK9827938.1"/>
    </source>
</evidence>
<dbReference type="EMBL" id="JALJOS010000017">
    <property type="protein sequence ID" value="KAK9827938.1"/>
    <property type="molecule type" value="Genomic_DNA"/>
</dbReference>
<dbReference type="GO" id="GO:0003951">
    <property type="term" value="F:NAD+ kinase activity"/>
    <property type="evidence" value="ECO:0007669"/>
    <property type="project" value="InterPro"/>
</dbReference>
<evidence type="ECO:0000256" key="8">
    <source>
        <dbReference type="SAM" id="MobiDB-lite"/>
    </source>
</evidence>
<dbReference type="PANTHER" id="PTHR20275">
    <property type="entry name" value="NAD KINASE"/>
    <property type="match status" value="1"/>
</dbReference>
<dbReference type="HAMAP" id="MF_00361">
    <property type="entry name" value="NAD_kinase"/>
    <property type="match status" value="1"/>
</dbReference>
<evidence type="ECO:0000256" key="2">
    <source>
        <dbReference type="ARBA" id="ARBA00022679"/>
    </source>
</evidence>
<evidence type="ECO:0000256" key="5">
    <source>
        <dbReference type="ARBA" id="ARBA00022840"/>
    </source>
</evidence>
<evidence type="ECO:0000256" key="3">
    <source>
        <dbReference type="ARBA" id="ARBA00022741"/>
    </source>
</evidence>
<sequence length="504" mass="55549">MFPLPLHGGSHPSAGQSSKNPQPQRNCLSRQFRLQQRLHQQPQQQQPAQPSRWFATSSSTAEAAQEEQSSQRVAEQGTASTSGREAPTGGEQAAQAIVAMDTELVQQNGAPKKKRHKKAGLYIVRTDGLSCSRETVEATGCLTFAHPSTQQHLLVWKERPKCAMVLKKLGSELGTEYRNTIALLQKENLKVIIEPHEYEAWGDMTSSELLDTFSEDELPTLHQSVDFVVCLGGDGVILHASYLFASSIPPVISFNLGSMGFLTNHSYRNSAEDIMGVIQGDQDLGHCAMDQEMYGVHITLRMRLMCQIHRKDGSEGDLIEVLNEVVVDRGANPYLTKIECWEHDRLITKVQADGVMLATPTGSTAYSVAAGGSMVHPNVPAILFTPICPHSLSFRPVILPDYACIDLRIPEKSRGQAWVCFDGKQRQELQPGDYVNVRMSPNPVPTINKTDQTNDWFTSLERCFGWNERVEQKGAAPRTPTEAAGAGHHAETEAQSPEANRTQG</sequence>
<evidence type="ECO:0000256" key="4">
    <source>
        <dbReference type="ARBA" id="ARBA00022777"/>
    </source>
</evidence>
<evidence type="ECO:0000256" key="1">
    <source>
        <dbReference type="ARBA" id="ARBA00010995"/>
    </source>
</evidence>
<keyword evidence="7" id="KW-0520">NAD</keyword>
<keyword evidence="5" id="KW-0067">ATP-binding</keyword>
<feature type="compositionally biased region" description="Low complexity" evidence="8">
    <location>
        <begin position="28"/>
        <end position="76"/>
    </location>
</feature>
<evidence type="ECO:0000313" key="10">
    <source>
        <dbReference type="Proteomes" id="UP001438707"/>
    </source>
</evidence>
<proteinExistence type="inferred from homology"/>
<dbReference type="InterPro" id="IPR002504">
    <property type="entry name" value="NADK"/>
</dbReference>
<dbReference type="InterPro" id="IPR016064">
    <property type="entry name" value="NAD/diacylglycerol_kinase_sf"/>
</dbReference>
<dbReference type="Gene3D" id="2.60.200.30">
    <property type="entry name" value="Probable inorganic polyphosphate/atp-NAD kinase, domain 2"/>
    <property type="match status" value="1"/>
</dbReference>
<name>A0AAW1R2S6_9CHLO</name>
<keyword evidence="4" id="KW-0418">Kinase</keyword>
<dbReference type="GO" id="GO:0019674">
    <property type="term" value="P:NAD+ metabolic process"/>
    <property type="evidence" value="ECO:0007669"/>
    <property type="project" value="InterPro"/>
</dbReference>
<feature type="region of interest" description="Disordered" evidence="8">
    <location>
        <begin position="469"/>
        <end position="504"/>
    </location>
</feature>
<comment type="caution">
    <text evidence="9">The sequence shown here is derived from an EMBL/GenBank/DDBJ whole genome shotgun (WGS) entry which is preliminary data.</text>
</comment>
<feature type="compositionally biased region" description="Polar residues" evidence="8">
    <location>
        <begin position="495"/>
        <end position="504"/>
    </location>
</feature>
<accession>A0AAW1R2S6</accession>
<dbReference type="GO" id="GO:0005524">
    <property type="term" value="F:ATP binding"/>
    <property type="evidence" value="ECO:0007669"/>
    <property type="project" value="UniProtKB-KW"/>
</dbReference>
<keyword evidence="2" id="KW-0808">Transferase</keyword>
<dbReference type="InterPro" id="IPR017438">
    <property type="entry name" value="ATP-NAD_kinase_N"/>
</dbReference>
<reference evidence="9 10" key="1">
    <citation type="journal article" date="2024" name="Nat. Commun.">
        <title>Phylogenomics reveals the evolutionary origins of lichenization in chlorophyte algae.</title>
        <authorList>
            <person name="Puginier C."/>
            <person name="Libourel C."/>
            <person name="Otte J."/>
            <person name="Skaloud P."/>
            <person name="Haon M."/>
            <person name="Grisel S."/>
            <person name="Petersen M."/>
            <person name="Berrin J.G."/>
            <person name="Delaux P.M."/>
            <person name="Dal Grande F."/>
            <person name="Keller J."/>
        </authorList>
    </citation>
    <scope>NUCLEOTIDE SEQUENCE [LARGE SCALE GENOMIC DNA]</scope>
    <source>
        <strain evidence="9 10">SAG 2145</strain>
    </source>
</reference>
<evidence type="ECO:0000256" key="7">
    <source>
        <dbReference type="ARBA" id="ARBA00023027"/>
    </source>
</evidence>
<gene>
    <name evidence="9" type="ORF">WJX74_010334</name>
</gene>
<evidence type="ECO:0000256" key="6">
    <source>
        <dbReference type="ARBA" id="ARBA00022857"/>
    </source>
</evidence>
<feature type="compositionally biased region" description="Polar residues" evidence="8">
    <location>
        <begin position="13"/>
        <end position="27"/>
    </location>
</feature>
<dbReference type="Proteomes" id="UP001438707">
    <property type="component" value="Unassembled WGS sequence"/>
</dbReference>
<dbReference type="Gene3D" id="3.40.50.10330">
    <property type="entry name" value="Probable inorganic polyphosphate/atp-NAD kinase, domain 1"/>
    <property type="match status" value="1"/>
</dbReference>
<protein>
    <recommendedName>
        <fullName evidence="11">NAD(+) kinase</fullName>
    </recommendedName>
</protein>
<dbReference type="AlphaFoldDB" id="A0AAW1R2S6"/>
<keyword evidence="10" id="KW-1185">Reference proteome</keyword>
<evidence type="ECO:0008006" key="11">
    <source>
        <dbReference type="Google" id="ProtNLM"/>
    </source>
</evidence>
<feature type="region of interest" description="Disordered" evidence="8">
    <location>
        <begin position="1"/>
        <end position="92"/>
    </location>
</feature>
<keyword evidence="6" id="KW-0521">NADP</keyword>
<comment type="similarity">
    <text evidence="1">Belongs to the NAD kinase family.</text>
</comment>
<organism evidence="9 10">
    <name type="scientific">Apatococcus lobatus</name>
    <dbReference type="NCBI Taxonomy" id="904363"/>
    <lineage>
        <taxon>Eukaryota</taxon>
        <taxon>Viridiplantae</taxon>
        <taxon>Chlorophyta</taxon>
        <taxon>core chlorophytes</taxon>
        <taxon>Trebouxiophyceae</taxon>
        <taxon>Chlorellales</taxon>
        <taxon>Chlorellaceae</taxon>
        <taxon>Apatococcus</taxon>
    </lineage>
</organism>
<dbReference type="FunFam" id="2.60.200.30:FF:000009">
    <property type="entry name" value="Poly(P)/ATP NAD kinase"/>
    <property type="match status" value="1"/>
</dbReference>